<evidence type="ECO:0000256" key="2">
    <source>
        <dbReference type="SAM" id="MobiDB-lite"/>
    </source>
</evidence>
<dbReference type="InterPro" id="IPR036875">
    <property type="entry name" value="Znf_CCHC_sf"/>
</dbReference>
<dbReference type="Proteomes" id="UP000825935">
    <property type="component" value="Chromosome 12"/>
</dbReference>
<gene>
    <name evidence="5" type="ORF">KP509_12G034600</name>
</gene>
<feature type="region of interest" description="Disordered" evidence="2">
    <location>
        <begin position="50"/>
        <end position="148"/>
    </location>
</feature>
<feature type="signal peptide" evidence="3">
    <location>
        <begin position="1"/>
        <end position="27"/>
    </location>
</feature>
<evidence type="ECO:0000256" key="3">
    <source>
        <dbReference type="SAM" id="SignalP"/>
    </source>
</evidence>
<dbReference type="AlphaFoldDB" id="A0A8T2TK20"/>
<proteinExistence type="predicted"/>
<dbReference type="GO" id="GO:0003676">
    <property type="term" value="F:nucleic acid binding"/>
    <property type="evidence" value="ECO:0007669"/>
    <property type="project" value="InterPro"/>
</dbReference>
<evidence type="ECO:0000313" key="5">
    <source>
        <dbReference type="EMBL" id="KAH7422992.1"/>
    </source>
</evidence>
<accession>A0A8T2TK20</accession>
<keyword evidence="1" id="KW-0479">Metal-binding</keyword>
<feature type="chain" id="PRO_5035874029" description="CCHC-type domain-containing protein" evidence="3">
    <location>
        <begin position="28"/>
        <end position="185"/>
    </location>
</feature>
<keyword evidence="1" id="KW-0863">Zinc-finger</keyword>
<keyword evidence="6" id="KW-1185">Reference proteome</keyword>
<dbReference type="EMBL" id="CM035417">
    <property type="protein sequence ID" value="KAH7422992.1"/>
    <property type="molecule type" value="Genomic_DNA"/>
</dbReference>
<keyword evidence="1" id="KW-0862">Zinc</keyword>
<protein>
    <recommendedName>
        <fullName evidence="4">CCHC-type domain-containing protein</fullName>
    </recommendedName>
</protein>
<dbReference type="SUPFAM" id="SSF57756">
    <property type="entry name" value="Retrovirus zinc finger-like domains"/>
    <property type="match status" value="1"/>
</dbReference>
<reference evidence="5" key="1">
    <citation type="submission" date="2021-08" db="EMBL/GenBank/DDBJ databases">
        <title>WGS assembly of Ceratopteris richardii.</title>
        <authorList>
            <person name="Marchant D.B."/>
            <person name="Chen G."/>
            <person name="Jenkins J."/>
            <person name="Shu S."/>
            <person name="Leebens-Mack J."/>
            <person name="Grimwood J."/>
            <person name="Schmutz J."/>
            <person name="Soltis P."/>
            <person name="Soltis D."/>
            <person name="Chen Z.-H."/>
        </authorList>
    </citation>
    <scope>NUCLEOTIDE SEQUENCE</scope>
    <source>
        <strain evidence="5">Whitten #5841</strain>
        <tissue evidence="5">Leaf</tissue>
    </source>
</reference>
<evidence type="ECO:0000259" key="4">
    <source>
        <dbReference type="PROSITE" id="PS50158"/>
    </source>
</evidence>
<sequence>MAPFDDKLKAIFLLMTLLDSWETLVVSLSNNPNLTFDGVRGSILNEEIRRKAGGEGGSSTNMVRGRTDKRSNNAQRKKSKSRERGNCSKGKSNDVTCYQCGSKGHKKPDCRYYKAQLKRKKNARDEKKEKKEDKTDAQDSQKDKEKANVASNVVIEELSDVENILCTILSADDTYAFDSSLNVHS</sequence>
<dbReference type="InterPro" id="IPR001878">
    <property type="entry name" value="Znf_CCHC"/>
</dbReference>
<keyword evidence="3" id="KW-0732">Signal</keyword>
<feature type="domain" description="CCHC-type" evidence="4">
    <location>
        <begin position="97"/>
        <end position="111"/>
    </location>
</feature>
<name>A0A8T2TK20_CERRI</name>
<dbReference type="OrthoDB" id="418757at2759"/>
<dbReference type="PROSITE" id="PS50158">
    <property type="entry name" value="ZF_CCHC"/>
    <property type="match status" value="1"/>
</dbReference>
<dbReference type="GO" id="GO:0008270">
    <property type="term" value="F:zinc ion binding"/>
    <property type="evidence" value="ECO:0007669"/>
    <property type="project" value="UniProtKB-KW"/>
</dbReference>
<evidence type="ECO:0000256" key="1">
    <source>
        <dbReference type="PROSITE-ProRule" id="PRU00047"/>
    </source>
</evidence>
<organism evidence="5 6">
    <name type="scientific">Ceratopteris richardii</name>
    <name type="common">Triangle waterfern</name>
    <dbReference type="NCBI Taxonomy" id="49495"/>
    <lineage>
        <taxon>Eukaryota</taxon>
        <taxon>Viridiplantae</taxon>
        <taxon>Streptophyta</taxon>
        <taxon>Embryophyta</taxon>
        <taxon>Tracheophyta</taxon>
        <taxon>Polypodiopsida</taxon>
        <taxon>Polypodiidae</taxon>
        <taxon>Polypodiales</taxon>
        <taxon>Pteridineae</taxon>
        <taxon>Pteridaceae</taxon>
        <taxon>Parkerioideae</taxon>
        <taxon>Ceratopteris</taxon>
    </lineage>
</organism>
<comment type="caution">
    <text evidence="5">The sequence shown here is derived from an EMBL/GenBank/DDBJ whole genome shotgun (WGS) entry which is preliminary data.</text>
</comment>
<evidence type="ECO:0000313" key="6">
    <source>
        <dbReference type="Proteomes" id="UP000825935"/>
    </source>
</evidence>
<feature type="compositionally biased region" description="Basic and acidic residues" evidence="2">
    <location>
        <begin position="123"/>
        <end position="147"/>
    </location>
</feature>